<name>A0A0R3PEB2_ANGCS</name>
<dbReference type="Proteomes" id="UP000267027">
    <property type="component" value="Unassembled WGS sequence"/>
</dbReference>
<sequence>MLDFYTGVMLSVSSPWKHWLICVLNRSSLESDRLCGQTSL</sequence>
<evidence type="ECO:0000313" key="1">
    <source>
        <dbReference type="EMBL" id="VDM53968.1"/>
    </source>
</evidence>
<reference evidence="1 2" key="2">
    <citation type="submission" date="2018-11" db="EMBL/GenBank/DDBJ databases">
        <authorList>
            <consortium name="Pathogen Informatics"/>
        </authorList>
    </citation>
    <scope>NUCLEOTIDE SEQUENCE [LARGE SCALE GENOMIC DNA]</scope>
    <source>
        <strain evidence="1 2">Costa Rica</strain>
    </source>
</reference>
<gene>
    <name evidence="1" type="ORF">ACOC_LOCUS2383</name>
</gene>
<evidence type="ECO:0000313" key="3">
    <source>
        <dbReference type="WBParaSite" id="ACOC_0000238201-mRNA-1"/>
    </source>
</evidence>
<protein>
    <submittedName>
        <fullName evidence="1 3">Uncharacterized protein</fullName>
    </submittedName>
</protein>
<dbReference type="AlphaFoldDB" id="A0A0R3PEB2"/>
<dbReference type="EMBL" id="UYYA01000470">
    <property type="protein sequence ID" value="VDM53968.1"/>
    <property type="molecule type" value="Genomic_DNA"/>
</dbReference>
<dbReference type="WBParaSite" id="ACOC_0000238201-mRNA-1">
    <property type="protein sequence ID" value="ACOC_0000238201-mRNA-1"/>
    <property type="gene ID" value="ACOC_0000238201"/>
</dbReference>
<evidence type="ECO:0000313" key="2">
    <source>
        <dbReference type="Proteomes" id="UP000267027"/>
    </source>
</evidence>
<organism evidence="3">
    <name type="scientific">Angiostrongylus costaricensis</name>
    <name type="common">Nematode worm</name>
    <dbReference type="NCBI Taxonomy" id="334426"/>
    <lineage>
        <taxon>Eukaryota</taxon>
        <taxon>Metazoa</taxon>
        <taxon>Ecdysozoa</taxon>
        <taxon>Nematoda</taxon>
        <taxon>Chromadorea</taxon>
        <taxon>Rhabditida</taxon>
        <taxon>Rhabditina</taxon>
        <taxon>Rhabditomorpha</taxon>
        <taxon>Strongyloidea</taxon>
        <taxon>Metastrongylidae</taxon>
        <taxon>Angiostrongylus</taxon>
    </lineage>
</organism>
<reference evidence="3" key="1">
    <citation type="submission" date="2017-02" db="UniProtKB">
        <authorList>
            <consortium name="WormBaseParasite"/>
        </authorList>
    </citation>
    <scope>IDENTIFICATION</scope>
</reference>
<keyword evidence="2" id="KW-1185">Reference proteome</keyword>
<proteinExistence type="predicted"/>
<accession>A0A0R3PEB2</accession>